<dbReference type="Proteomes" id="UP001642483">
    <property type="component" value="Unassembled WGS sequence"/>
</dbReference>
<evidence type="ECO:0000313" key="5">
    <source>
        <dbReference type="Proteomes" id="UP001642483"/>
    </source>
</evidence>
<evidence type="ECO:0000256" key="1">
    <source>
        <dbReference type="SAM" id="Coils"/>
    </source>
</evidence>
<feature type="compositionally biased region" description="Polar residues" evidence="2">
    <location>
        <begin position="383"/>
        <end position="395"/>
    </location>
</feature>
<evidence type="ECO:0000313" key="4">
    <source>
        <dbReference type="EMBL" id="CAK8695408.1"/>
    </source>
</evidence>
<organism evidence="4 5">
    <name type="scientific">Clavelina lepadiformis</name>
    <name type="common">Light-bulb sea squirt</name>
    <name type="synonym">Ascidia lepadiformis</name>
    <dbReference type="NCBI Taxonomy" id="159417"/>
    <lineage>
        <taxon>Eukaryota</taxon>
        <taxon>Metazoa</taxon>
        <taxon>Chordata</taxon>
        <taxon>Tunicata</taxon>
        <taxon>Ascidiacea</taxon>
        <taxon>Aplousobranchia</taxon>
        <taxon>Clavelinidae</taxon>
        <taxon>Clavelina</taxon>
    </lineage>
</organism>
<dbReference type="PROSITE" id="PS50006">
    <property type="entry name" value="FHA_DOMAIN"/>
    <property type="match status" value="1"/>
</dbReference>
<dbReference type="InterPro" id="IPR052642">
    <property type="entry name" value="CC-FHA_domain"/>
</dbReference>
<evidence type="ECO:0000256" key="2">
    <source>
        <dbReference type="SAM" id="MobiDB-lite"/>
    </source>
</evidence>
<dbReference type="InterPro" id="IPR008984">
    <property type="entry name" value="SMAD_FHA_dom_sf"/>
</dbReference>
<gene>
    <name evidence="4" type="ORF">CVLEPA_LOCUS28688</name>
</gene>
<comment type="caution">
    <text evidence="4">The sequence shown here is derived from an EMBL/GenBank/DDBJ whole genome shotgun (WGS) entry which is preliminary data.</text>
</comment>
<evidence type="ECO:0000259" key="3">
    <source>
        <dbReference type="PROSITE" id="PS50006"/>
    </source>
</evidence>
<feature type="compositionally biased region" description="Basic and acidic residues" evidence="2">
    <location>
        <begin position="555"/>
        <end position="569"/>
    </location>
</feature>
<feature type="region of interest" description="Disordered" evidence="2">
    <location>
        <begin position="550"/>
        <end position="578"/>
    </location>
</feature>
<dbReference type="EMBL" id="CAWYQH010000152">
    <property type="protein sequence ID" value="CAK8695408.1"/>
    <property type="molecule type" value="Genomic_DNA"/>
</dbReference>
<dbReference type="PANTHER" id="PTHR18853:SF9">
    <property type="entry name" value="COILED-COIL DOMAIN-CONTAINING PROTEIN 27"/>
    <property type="match status" value="1"/>
</dbReference>
<accession>A0ABP0GUJ4</accession>
<dbReference type="Gene3D" id="2.60.200.20">
    <property type="match status" value="1"/>
</dbReference>
<dbReference type="InterPro" id="IPR000253">
    <property type="entry name" value="FHA_dom"/>
</dbReference>
<feature type="domain" description="FHA" evidence="3">
    <location>
        <begin position="20"/>
        <end position="85"/>
    </location>
</feature>
<name>A0ABP0GUJ4_CLALP</name>
<dbReference type="Pfam" id="PF00498">
    <property type="entry name" value="FHA"/>
    <property type="match status" value="1"/>
</dbReference>
<protein>
    <recommendedName>
        <fullName evidence="3">FHA domain-containing protein</fullName>
    </recommendedName>
</protein>
<feature type="compositionally biased region" description="Polar residues" evidence="2">
    <location>
        <begin position="713"/>
        <end position="724"/>
    </location>
</feature>
<feature type="compositionally biased region" description="Basic residues" evidence="2">
    <location>
        <begin position="730"/>
        <end position="739"/>
    </location>
</feature>
<sequence length="739" mass="83894">MMRGYLSSPTHQYRLDAEVISVGKGLVDKNVVCPTQLQNVGAHIPLDSGKAEPYHAVVARKPDEKCYILTDLNTAYGTYVNNHRIQNGTVKLSPGDVIRFGHGGIPHEFAMSFDDKMDDTPKMTNERASSAASFSSIGQRKNSVESGYFENRRQRPMSSKTRPTATFGEVTMRPDTAPTSPKLIAPPFSTLALGEKSKSIPINFKMSGEKTNGMTTNQQHPHDISPRDLLNGHDESENIERETLYSKTSTEKGQQENEPWYVAMLREKEQRLLHMGDEISRLSATEAECRRKDDVISDLRNKVADMEQQILEVKNNTNAAERSRKLLEMGDEINRLAVFERECERKDRLVASLRDEVANLEINRQAMLMEMQDLQQQQHLESSRSVETASITKENYTVDPDRTGEKLGTIDSSLLHARDSLDEFRKELDLPIPDRREPEEIIIDLQDQLEQKNDIIIALQEELSMLKKEKNLSDGLVQTLQRNVNQRENKLNKMTIALEKSKQKVAEADAQARSMSNKFANLKEEKKHEEMVAVMEQDLIKTHEELATAQKRLSRQQEKLDKQSKELRRANRQNKQYFDSGRLSQAQVNLRKALFDCRCHFYSNMTLNTNMSLTLKADELSTEVTELRQKEQSTRVANEHTQARLERLRSRIVQAVYTAPGAVKPESQLNDGEILHSIQKIIDDRSDFHQQLSDLGQNVAALLVTIEPPADDTSGSEGPSNTPTTERRSAKSARKSAKR</sequence>
<keyword evidence="5" id="KW-1185">Reference proteome</keyword>
<dbReference type="SUPFAM" id="SSF49879">
    <property type="entry name" value="SMAD/FHA domain"/>
    <property type="match status" value="1"/>
</dbReference>
<dbReference type="PANTHER" id="PTHR18853">
    <property type="entry name" value="FORKHEAD-ASSOCIATED DOMAIN-CONTAINING PROTEIN 1-RELATED"/>
    <property type="match status" value="1"/>
</dbReference>
<keyword evidence="1" id="KW-0175">Coiled coil</keyword>
<reference evidence="4 5" key="1">
    <citation type="submission" date="2024-02" db="EMBL/GenBank/DDBJ databases">
        <authorList>
            <person name="Daric V."/>
            <person name="Darras S."/>
        </authorList>
    </citation>
    <scope>NUCLEOTIDE SEQUENCE [LARGE SCALE GENOMIC DNA]</scope>
</reference>
<proteinExistence type="predicted"/>
<feature type="coiled-coil region" evidence="1">
    <location>
        <begin position="289"/>
        <end position="377"/>
    </location>
</feature>
<feature type="region of interest" description="Disordered" evidence="2">
    <location>
        <begin position="379"/>
        <end position="405"/>
    </location>
</feature>
<feature type="region of interest" description="Disordered" evidence="2">
    <location>
        <begin position="706"/>
        <end position="739"/>
    </location>
</feature>